<feature type="region of interest" description="Disordered" evidence="7">
    <location>
        <begin position="366"/>
        <end position="399"/>
    </location>
</feature>
<keyword evidence="10" id="KW-1185">Reference proteome</keyword>
<keyword evidence="8" id="KW-0472">Membrane</keyword>
<evidence type="ECO:0000256" key="4">
    <source>
        <dbReference type="ARBA" id="ARBA00004906"/>
    </source>
</evidence>
<keyword evidence="8" id="KW-0812">Transmembrane</keyword>
<gene>
    <name evidence="9" type="ORF">RIMI_LOCUS4452207</name>
</gene>
<feature type="transmembrane region" description="Helical" evidence="8">
    <location>
        <begin position="306"/>
        <end position="328"/>
    </location>
</feature>
<feature type="transmembrane region" description="Helical" evidence="8">
    <location>
        <begin position="270"/>
        <end position="294"/>
    </location>
</feature>
<evidence type="ECO:0000256" key="2">
    <source>
        <dbReference type="ARBA" id="ARBA00004127"/>
    </source>
</evidence>
<feature type="transmembrane region" description="Helical" evidence="8">
    <location>
        <begin position="340"/>
        <end position="360"/>
    </location>
</feature>
<dbReference type="PANTHER" id="PTHR46065:SF2">
    <property type="entry name" value="E3 UBIQUITIN-PROTEIN LIGASE MARCHF3"/>
    <property type="match status" value="1"/>
</dbReference>
<evidence type="ECO:0000256" key="7">
    <source>
        <dbReference type="SAM" id="MobiDB-lite"/>
    </source>
</evidence>
<comment type="subcellular location">
    <subcellularLocation>
        <location evidence="2">Endomembrane system</location>
        <topology evidence="2">Multi-pass membrane protein</topology>
    </subcellularLocation>
    <subcellularLocation>
        <location evidence="3">Endosome</location>
    </subcellularLocation>
</comment>
<evidence type="ECO:0000256" key="3">
    <source>
        <dbReference type="ARBA" id="ARBA00004177"/>
    </source>
</evidence>
<comment type="pathway">
    <text evidence="4">Protein modification; protein ubiquitination.</text>
</comment>
<name>A0ABN9L1H2_9NEOB</name>
<evidence type="ECO:0000256" key="6">
    <source>
        <dbReference type="ARBA" id="ARBA00022753"/>
    </source>
</evidence>
<feature type="compositionally biased region" description="Basic and acidic residues" evidence="7">
    <location>
        <begin position="372"/>
        <end position="397"/>
    </location>
</feature>
<comment type="catalytic activity">
    <reaction evidence="1">
        <text>S-ubiquitinyl-[E2 ubiquitin-conjugating enzyme]-L-cysteine + [acceptor protein]-L-lysine = [E2 ubiquitin-conjugating enzyme]-L-cysteine + N(6)-ubiquitinyl-[acceptor protein]-L-lysine.</text>
        <dbReference type="EC" id="2.3.2.27"/>
    </reaction>
</comment>
<evidence type="ECO:0000256" key="1">
    <source>
        <dbReference type="ARBA" id="ARBA00000900"/>
    </source>
</evidence>
<evidence type="ECO:0000313" key="10">
    <source>
        <dbReference type="Proteomes" id="UP001176940"/>
    </source>
</evidence>
<dbReference type="EMBL" id="CAUEEQ010007168">
    <property type="protein sequence ID" value="CAJ0930732.1"/>
    <property type="molecule type" value="Genomic_DNA"/>
</dbReference>
<evidence type="ECO:0000313" key="9">
    <source>
        <dbReference type="EMBL" id="CAJ0930732.1"/>
    </source>
</evidence>
<dbReference type="Proteomes" id="UP001176940">
    <property type="component" value="Unassembled WGS sequence"/>
</dbReference>
<evidence type="ECO:0000256" key="8">
    <source>
        <dbReference type="SAM" id="Phobius"/>
    </source>
</evidence>
<protein>
    <recommendedName>
        <fullName evidence="5">RING-type E3 ubiquitin transferase</fullName>
        <ecNumber evidence="5">2.3.2.27</ecNumber>
    </recommendedName>
</protein>
<accession>A0ABN9L1H2</accession>
<keyword evidence="6" id="KW-0967">Endosome</keyword>
<reference evidence="9" key="1">
    <citation type="submission" date="2023-07" db="EMBL/GenBank/DDBJ databases">
        <authorList>
            <person name="Stuckert A."/>
        </authorList>
    </citation>
    <scope>NUCLEOTIDE SEQUENCE</scope>
</reference>
<dbReference type="EC" id="2.3.2.27" evidence="5"/>
<sequence>MAQCDPNIGSNSAMLQCFLGVQLSVKIGSSSGSLTHPIDGNQGKHRVTKRGPALSYPMFTLVTSKDIAESASFCFRCDFHIAQTCYLPQKSSCSSCDFRQLQTLKHGNQGKHRYYTAFYGRTKSQHAAFVTVLRKKYANESLWKHEKYGLHTDKQCDLREIRSAVREKSRVDQKRSLHSVDVTSAEAAESPAGAICDNSMPVKNGTVHNRQETVEDLHTFMQDLNCNSFNIRLTYNYHPRTIAFLDIKLMSTDLYWKETSHAIAEKPRGLIAFCVCSHGILAWSYPVSFAMQWLRNPGPQHEKRTLFGDMVCFLFITPLATISGWLCLRGAVDHLHFSSRLEAVGLIALTVALFTIYLFWTLDRQSTPAPEPQHEDKTRTSSYEDERPRTGPRHPSDRIALGPPLGYIGGLSIALQNAVAKPLKAAAYIRKSSAGAVPAVSTLVRPLALTSLSPPADKLRHLEEVSFRYHCRLYNEWRRTNQRVILVIPKSINLPSNQQSLLGLHSLKRNSKETIV</sequence>
<evidence type="ECO:0000256" key="5">
    <source>
        <dbReference type="ARBA" id="ARBA00012483"/>
    </source>
</evidence>
<organism evidence="9 10">
    <name type="scientific">Ranitomeya imitator</name>
    <name type="common">mimic poison frog</name>
    <dbReference type="NCBI Taxonomy" id="111125"/>
    <lineage>
        <taxon>Eukaryota</taxon>
        <taxon>Metazoa</taxon>
        <taxon>Chordata</taxon>
        <taxon>Craniata</taxon>
        <taxon>Vertebrata</taxon>
        <taxon>Euteleostomi</taxon>
        <taxon>Amphibia</taxon>
        <taxon>Batrachia</taxon>
        <taxon>Anura</taxon>
        <taxon>Neobatrachia</taxon>
        <taxon>Hyloidea</taxon>
        <taxon>Dendrobatidae</taxon>
        <taxon>Dendrobatinae</taxon>
        <taxon>Ranitomeya</taxon>
    </lineage>
</organism>
<dbReference type="PANTHER" id="PTHR46065">
    <property type="entry name" value="E3 UBIQUITIN-PROTEIN LIGASE MARCH 2/3 FAMILY MEMBER"/>
    <property type="match status" value="1"/>
</dbReference>
<proteinExistence type="predicted"/>
<keyword evidence="8" id="KW-1133">Transmembrane helix</keyword>
<comment type="caution">
    <text evidence="9">The sequence shown here is derived from an EMBL/GenBank/DDBJ whole genome shotgun (WGS) entry which is preliminary data.</text>
</comment>